<dbReference type="AlphaFoldDB" id="Q311R2"/>
<dbReference type="NCBIfam" id="NF006054">
    <property type="entry name" value="PRK08202.1"/>
    <property type="match status" value="1"/>
</dbReference>
<evidence type="ECO:0000256" key="3">
    <source>
        <dbReference type="ARBA" id="ARBA00022676"/>
    </source>
</evidence>
<dbReference type="GO" id="GO:0009116">
    <property type="term" value="P:nucleoside metabolic process"/>
    <property type="evidence" value="ECO:0007669"/>
    <property type="project" value="InterPro"/>
</dbReference>
<evidence type="ECO:0000313" key="7">
    <source>
        <dbReference type="EMBL" id="ABB38334.1"/>
    </source>
</evidence>
<evidence type="ECO:0000256" key="5">
    <source>
        <dbReference type="PIRNR" id="PIRNR000477"/>
    </source>
</evidence>
<dbReference type="EMBL" id="CP000112">
    <property type="protein sequence ID" value="ABB38334.1"/>
    <property type="molecule type" value="Genomic_DNA"/>
</dbReference>
<dbReference type="PIRSF" id="PIRSF000477">
    <property type="entry name" value="PurNPase"/>
    <property type="match status" value="1"/>
</dbReference>
<comment type="similarity">
    <text evidence="2 5">Belongs to the PNP/MTAP phosphorylase family.</text>
</comment>
<dbReference type="Pfam" id="PF01048">
    <property type="entry name" value="PNP_UDP_1"/>
    <property type="match status" value="1"/>
</dbReference>
<keyword evidence="4 5" id="KW-0808">Transferase</keyword>
<evidence type="ECO:0000259" key="6">
    <source>
        <dbReference type="Pfam" id="PF01048"/>
    </source>
</evidence>
<evidence type="ECO:0000256" key="2">
    <source>
        <dbReference type="ARBA" id="ARBA00006751"/>
    </source>
</evidence>
<evidence type="ECO:0000256" key="1">
    <source>
        <dbReference type="ARBA" id="ARBA00005058"/>
    </source>
</evidence>
<keyword evidence="3 5" id="KW-0328">Glycosyltransferase</keyword>
<accession>Q311R2</accession>
<keyword evidence="8" id="KW-1185">Reference proteome</keyword>
<organism evidence="7 8">
    <name type="scientific">Oleidesulfovibrio alaskensis (strain ATCC BAA-1058 / DSM 17464 / G20)</name>
    <name type="common">Desulfovibrio alaskensis</name>
    <dbReference type="NCBI Taxonomy" id="207559"/>
    <lineage>
        <taxon>Bacteria</taxon>
        <taxon>Pseudomonadati</taxon>
        <taxon>Thermodesulfobacteriota</taxon>
        <taxon>Desulfovibrionia</taxon>
        <taxon>Desulfovibrionales</taxon>
        <taxon>Desulfovibrionaceae</taxon>
        <taxon>Oleidesulfovibrio</taxon>
    </lineage>
</organism>
<evidence type="ECO:0000313" key="8">
    <source>
        <dbReference type="Proteomes" id="UP000002710"/>
    </source>
</evidence>
<dbReference type="NCBIfam" id="TIGR01697">
    <property type="entry name" value="PNPH-PUNA-XAPA"/>
    <property type="match status" value="1"/>
</dbReference>
<dbReference type="RefSeq" id="WP_011367496.1">
    <property type="nucleotide sequence ID" value="NC_007519.1"/>
</dbReference>
<dbReference type="CDD" id="cd09009">
    <property type="entry name" value="PNP-EcPNPII_like"/>
    <property type="match status" value="1"/>
</dbReference>
<proteinExistence type="inferred from homology"/>
<name>Q311R2_OLEA2</name>
<dbReference type="Gene3D" id="3.40.50.1580">
    <property type="entry name" value="Nucleoside phosphorylase domain"/>
    <property type="match status" value="1"/>
</dbReference>
<dbReference type="SUPFAM" id="SSF53167">
    <property type="entry name" value="Purine and uridine phosphorylases"/>
    <property type="match status" value="1"/>
</dbReference>
<dbReference type="InterPro" id="IPR035994">
    <property type="entry name" value="Nucleoside_phosphorylase_sf"/>
</dbReference>
<sequence length="276" mass="28936">MQNPKKVQNASEFLKKKLSGHPDPKVGIVLGTGLGGLVDAVSIHTVIDYGEIPDFPRSTVASHQGRFIAGSIGSTPVLLQQGRCHLYEGYSAGDVCTGVRTMAACGADTLIITNAAGALNPAWSAGDLMAITDHINFTGQSPLTGPNNDLWGPRFPDMSAPYDAQLICAAMQKASELGIRLERGVYAGVRGPQMETPAETRMYKAAGADAVGMSTVLEVIAARHMGLKVLGVSCLTNKNLPDCMQEAPLEEVIRVASLAGNRLAKLIAAVTADLPA</sequence>
<reference evidence="7 8" key="1">
    <citation type="journal article" date="2011" name="J. Bacteriol.">
        <title>Complete genome sequence and updated annotation of Desulfovibrio alaskensis G20.</title>
        <authorList>
            <person name="Hauser L.J."/>
            <person name="Land M.L."/>
            <person name="Brown S.D."/>
            <person name="Larimer F."/>
            <person name="Keller K.L."/>
            <person name="Rapp-Giles B.J."/>
            <person name="Price M.N."/>
            <person name="Lin M."/>
            <person name="Bruce D.C."/>
            <person name="Detter J.C."/>
            <person name="Tapia R."/>
            <person name="Han C.S."/>
            <person name="Goodwin L.A."/>
            <person name="Cheng J.F."/>
            <person name="Pitluck S."/>
            <person name="Copeland A."/>
            <person name="Lucas S."/>
            <person name="Nolan M."/>
            <person name="Lapidus A.L."/>
            <person name="Palumbo A.V."/>
            <person name="Wall J.D."/>
        </authorList>
    </citation>
    <scope>NUCLEOTIDE SEQUENCE [LARGE SCALE GENOMIC DNA]</scope>
    <source>
        <strain evidence="8">ATCC BAA 1058 / DSM 17464 / G20</strain>
    </source>
</reference>
<gene>
    <name evidence="7" type="ordered locus">Dde_1537</name>
</gene>
<dbReference type="PANTHER" id="PTHR11904:SF9">
    <property type="entry name" value="PURINE NUCLEOSIDE PHOSPHORYLASE-RELATED"/>
    <property type="match status" value="1"/>
</dbReference>
<dbReference type="PANTHER" id="PTHR11904">
    <property type="entry name" value="METHYLTHIOADENOSINE/PURINE NUCLEOSIDE PHOSPHORYLASE"/>
    <property type="match status" value="1"/>
</dbReference>
<dbReference type="EC" id="2.4.2.1" evidence="5"/>
<dbReference type="KEGG" id="dde:Dde_1537"/>
<comment type="function">
    <text evidence="5">The purine nucleoside phosphorylases catalyze the phosphorolytic breakdown of the N-glycosidic bond in the beta-(deoxy)ribonucleoside molecules, with the formation of the corresponding free purine bases and pentose-1-phosphate.</text>
</comment>
<dbReference type="eggNOG" id="COG0005">
    <property type="taxonomic scope" value="Bacteria"/>
</dbReference>
<dbReference type="HOGENOM" id="CLU_054456_1_0_7"/>
<dbReference type="InterPro" id="IPR000845">
    <property type="entry name" value="Nucleoside_phosphorylase_d"/>
</dbReference>
<dbReference type="STRING" id="207559.Dde_1537"/>
<feature type="domain" description="Nucleoside phosphorylase" evidence="6">
    <location>
        <begin position="25"/>
        <end position="270"/>
    </location>
</feature>
<dbReference type="InterPro" id="IPR011268">
    <property type="entry name" value="Purine_phosphorylase"/>
</dbReference>
<comment type="pathway">
    <text evidence="1 5">Purine metabolism; purine nucleoside salvage.</text>
</comment>
<dbReference type="GO" id="GO:0004731">
    <property type="term" value="F:purine-nucleoside phosphorylase activity"/>
    <property type="evidence" value="ECO:0007669"/>
    <property type="project" value="UniProtKB-EC"/>
</dbReference>
<dbReference type="UniPathway" id="UPA00606"/>
<dbReference type="GO" id="GO:0005737">
    <property type="term" value="C:cytoplasm"/>
    <property type="evidence" value="ECO:0007669"/>
    <property type="project" value="TreeGrafter"/>
</dbReference>
<dbReference type="Proteomes" id="UP000002710">
    <property type="component" value="Chromosome"/>
</dbReference>
<evidence type="ECO:0000256" key="4">
    <source>
        <dbReference type="ARBA" id="ARBA00022679"/>
    </source>
</evidence>
<protein>
    <recommendedName>
        <fullName evidence="5">Purine nucleoside phosphorylase</fullName>
        <ecNumber evidence="5">2.4.2.1</ecNumber>
    </recommendedName>
    <alternativeName>
        <fullName evidence="5">Inosine-guanosine phosphorylase</fullName>
    </alternativeName>
</protein>